<reference evidence="4" key="1">
    <citation type="submission" date="2023-07" db="EMBL/GenBank/DDBJ databases">
        <title>Paracoccus sp. MBLB3053 whole genome sequence.</title>
        <authorList>
            <person name="Hwang C.Y."/>
            <person name="Cho E.-S."/>
            <person name="Seo M.-J."/>
        </authorList>
    </citation>
    <scope>NUCLEOTIDE SEQUENCE [LARGE SCALE GENOMIC DNA]</scope>
    <source>
        <strain evidence="4">MBLB3053</strain>
    </source>
</reference>
<keyword evidence="3" id="KW-0328">Glycosyltransferase</keyword>
<dbReference type="Pfam" id="PF13439">
    <property type="entry name" value="Glyco_transf_4"/>
    <property type="match status" value="1"/>
</dbReference>
<dbReference type="InterPro" id="IPR029044">
    <property type="entry name" value="Nucleotide-diphossugar_trans"/>
</dbReference>
<accession>A0ABU2HNQ4</accession>
<dbReference type="Gene3D" id="3.90.550.10">
    <property type="entry name" value="Spore Coat Polysaccharide Biosynthesis Protein SpsA, Chain A"/>
    <property type="match status" value="1"/>
</dbReference>
<dbReference type="Proteomes" id="UP001269144">
    <property type="component" value="Unassembled WGS sequence"/>
</dbReference>
<evidence type="ECO:0000259" key="2">
    <source>
        <dbReference type="Pfam" id="PF13439"/>
    </source>
</evidence>
<dbReference type="CDD" id="cd03801">
    <property type="entry name" value="GT4_PimA-like"/>
    <property type="match status" value="1"/>
</dbReference>
<comment type="caution">
    <text evidence="3">The sequence shown here is derived from an EMBL/GenBank/DDBJ whole genome shotgun (WGS) entry which is preliminary data.</text>
</comment>
<dbReference type="CDD" id="cd00761">
    <property type="entry name" value="Glyco_tranf_GTA_type"/>
    <property type="match status" value="1"/>
</dbReference>
<keyword evidence="4" id="KW-1185">Reference proteome</keyword>
<dbReference type="Pfam" id="PF00534">
    <property type="entry name" value="Glycos_transf_1"/>
    <property type="match status" value="1"/>
</dbReference>
<name>A0ABU2HNQ4_9RHOB</name>
<dbReference type="GO" id="GO:0016757">
    <property type="term" value="F:glycosyltransferase activity"/>
    <property type="evidence" value="ECO:0007669"/>
    <property type="project" value="UniProtKB-KW"/>
</dbReference>
<dbReference type="InterPro" id="IPR001296">
    <property type="entry name" value="Glyco_trans_1"/>
</dbReference>
<dbReference type="InterPro" id="IPR028098">
    <property type="entry name" value="Glyco_trans_4-like_N"/>
</dbReference>
<evidence type="ECO:0000313" key="3">
    <source>
        <dbReference type="EMBL" id="MDS9466200.1"/>
    </source>
</evidence>
<organism evidence="3 4">
    <name type="scientific">Paracoccus aurantius</name>
    <dbReference type="NCBI Taxonomy" id="3073814"/>
    <lineage>
        <taxon>Bacteria</taxon>
        <taxon>Pseudomonadati</taxon>
        <taxon>Pseudomonadota</taxon>
        <taxon>Alphaproteobacteria</taxon>
        <taxon>Rhodobacterales</taxon>
        <taxon>Paracoccaceae</taxon>
        <taxon>Paracoccus</taxon>
    </lineage>
</organism>
<dbReference type="SUPFAM" id="SSF53448">
    <property type="entry name" value="Nucleotide-diphospho-sugar transferases"/>
    <property type="match status" value="1"/>
</dbReference>
<sequence>MTKRARDQISVVIPVKGHPVLLDDAIGAVQRELAHGVIRRIVVVNDGCRYEETRASIAAWQAVLGEAMHAIEIPNAGLSGARNRGIDRALEIDPDIAGILLLDADNMLAEGASAAMRQVLETYPDKDWFYPDFDFFGQKGNYVTEREPSLLFHAHINICEAGSLIRRRVFEAGIRFDEAMRQGYEDWDFWLSASRKGFRGQPFAQPMLLYRKRPVSMLSNSHDVDGELRRFLEKKHSWLFSTRSLLALEAEQFPRYAIIEGSDDTALLCTDPERGETVAIGELERKLFAHLGDPYSHHVPAYFVFLREGVTARLAEARVLRNFLWNCERRSTRRNWYPDYELFFLDSAEGSHAIRNDAGNPERAADGVIVSLEQLRRIIVDRDANWVRDVDRVPCPHQVSSWDMALDGISQPKPYSDAGNEVFRNFLFTLLRSRYRAALSQRWSWREPGGAASRAMASEIPRKATSGGVVFPLLKQKGRRDIAFVLPIFDFGGVEKVAASMAREFAAAGDRVHLVVASDRPIHRDVWTLEAFSTVNWLPDPSTIDWTGPEFLGTAEPSWGNAHERADLCGLLSSMDVVINAHSGALHKVADRLRRQGTIMIDHEHLLERSIYGRGYGPPKLALAYEYAYDLFLTCSESLRYWLGANGIPREKLCPVVNAPGYPLAPSRIASVLKGRRSRAKANGPLRVLFMGRLDPQKGVHRLVEIYNGLALRAPSIQLSIAGQSVINEAGGGFGFPKHTRMLGAVRGPEALTELLAETDVVVLPSLYEGLPLSVLEAQRCGVVVIATDVGAMREAIEDGSNGFVMPEENCEELFITQILALDQDRALLQRVSRAAERDARSWSDAIQPLQQWLDARWEGRACEEAQAPFLSSEG</sequence>
<keyword evidence="3" id="KW-0808">Transferase</keyword>
<dbReference type="EMBL" id="JAVQLW010000001">
    <property type="protein sequence ID" value="MDS9466200.1"/>
    <property type="molecule type" value="Genomic_DNA"/>
</dbReference>
<proteinExistence type="predicted"/>
<evidence type="ECO:0000259" key="1">
    <source>
        <dbReference type="Pfam" id="PF00534"/>
    </source>
</evidence>
<evidence type="ECO:0000313" key="4">
    <source>
        <dbReference type="Proteomes" id="UP001269144"/>
    </source>
</evidence>
<gene>
    <name evidence="3" type="ORF">RGQ15_01220</name>
</gene>
<protein>
    <submittedName>
        <fullName evidence="3">Glycosyltransferase</fullName>
        <ecNumber evidence="3">2.4.-.-</ecNumber>
    </submittedName>
</protein>
<dbReference type="PANTHER" id="PTHR12526">
    <property type="entry name" value="GLYCOSYLTRANSFERASE"/>
    <property type="match status" value="1"/>
</dbReference>
<dbReference type="EC" id="2.4.-.-" evidence="3"/>
<feature type="domain" description="Glycosyl transferase family 1" evidence="1">
    <location>
        <begin position="676"/>
        <end position="837"/>
    </location>
</feature>
<dbReference type="SUPFAM" id="SSF53756">
    <property type="entry name" value="UDP-Glycosyltransferase/glycogen phosphorylase"/>
    <property type="match status" value="1"/>
</dbReference>
<dbReference type="Gene3D" id="3.40.50.2000">
    <property type="entry name" value="Glycogen Phosphorylase B"/>
    <property type="match status" value="2"/>
</dbReference>
<dbReference type="RefSeq" id="WP_311158395.1">
    <property type="nucleotide sequence ID" value="NZ_JAVQLW010000001.1"/>
</dbReference>
<feature type="domain" description="Glycosyltransferase subfamily 4-like N-terminal" evidence="2">
    <location>
        <begin position="491"/>
        <end position="654"/>
    </location>
</feature>